<keyword evidence="1" id="KW-0862">Zinc</keyword>
<accession>A0A1S3X728</accession>
<sequence>MHLTHNEQITTLEDVRRHLELEEERLEAAKPIAELHMATTSKTKSDSKKGKWGKKRGPPQVQPAKRAKTEKVKNRRPKRVKVDKVKCYNCDKKGHYVRDCFEPPRKVFHDARISELCVSSSVFLTESNPLWIVDSGATDHIAWERNAFVEFRRVPRVAKWIYVGNNNKVSVEGISTCKLVLRGSRDLILHEVLFAPTIC</sequence>
<dbReference type="InterPro" id="IPR036875">
    <property type="entry name" value="Znf_CCHC_sf"/>
</dbReference>
<dbReference type="InterPro" id="IPR001878">
    <property type="entry name" value="Znf_CCHC"/>
</dbReference>
<dbReference type="OrthoDB" id="2596766at2759"/>
<keyword evidence="1" id="KW-0863">Zinc-finger</keyword>
<dbReference type="Pfam" id="PF22936">
    <property type="entry name" value="Pol_BBD"/>
    <property type="match status" value="1"/>
</dbReference>
<feature type="domain" description="CCHC-type" evidence="3">
    <location>
        <begin position="86"/>
        <end position="100"/>
    </location>
</feature>
<dbReference type="GO" id="GO:0003676">
    <property type="term" value="F:nucleic acid binding"/>
    <property type="evidence" value="ECO:0007669"/>
    <property type="project" value="InterPro"/>
</dbReference>
<dbReference type="InterPro" id="IPR054722">
    <property type="entry name" value="PolX-like_BBD"/>
</dbReference>
<dbReference type="Gene3D" id="4.10.60.10">
    <property type="entry name" value="Zinc finger, CCHC-type"/>
    <property type="match status" value="1"/>
</dbReference>
<name>A0A1S3X728_TOBAC</name>
<dbReference type="GO" id="GO:0008270">
    <property type="term" value="F:zinc ion binding"/>
    <property type="evidence" value="ECO:0007669"/>
    <property type="project" value="UniProtKB-KW"/>
</dbReference>
<dbReference type="AlphaFoldDB" id="A0A1S3X728"/>
<protein>
    <recommendedName>
        <fullName evidence="3">CCHC-type domain-containing protein</fullName>
    </recommendedName>
</protein>
<evidence type="ECO:0000313" key="4">
    <source>
        <dbReference type="RefSeq" id="XP_016435677.1"/>
    </source>
</evidence>
<dbReference type="Pfam" id="PF00098">
    <property type="entry name" value="zf-CCHC"/>
    <property type="match status" value="1"/>
</dbReference>
<dbReference type="RefSeq" id="XP_016435677.1">
    <property type="nucleotide sequence ID" value="XM_016580191.1"/>
</dbReference>
<reference evidence="4" key="1">
    <citation type="submission" date="2025-08" db="UniProtKB">
        <authorList>
            <consortium name="RefSeq"/>
        </authorList>
    </citation>
    <scope>IDENTIFICATION</scope>
</reference>
<dbReference type="PaxDb" id="4097-A0A1S3X728"/>
<dbReference type="SUPFAM" id="SSF57756">
    <property type="entry name" value="Retrovirus zinc finger-like domains"/>
    <property type="match status" value="1"/>
</dbReference>
<feature type="region of interest" description="Disordered" evidence="2">
    <location>
        <begin position="30"/>
        <end position="76"/>
    </location>
</feature>
<keyword evidence="1" id="KW-0479">Metal-binding</keyword>
<evidence type="ECO:0000256" key="2">
    <source>
        <dbReference type="SAM" id="MobiDB-lite"/>
    </source>
</evidence>
<gene>
    <name evidence="4" type="primary">LOC107761896</name>
</gene>
<proteinExistence type="predicted"/>
<evidence type="ECO:0000256" key="1">
    <source>
        <dbReference type="PROSITE-ProRule" id="PRU00047"/>
    </source>
</evidence>
<evidence type="ECO:0000259" key="3">
    <source>
        <dbReference type="PROSITE" id="PS50158"/>
    </source>
</evidence>
<dbReference type="PROSITE" id="PS50158">
    <property type="entry name" value="ZF_CCHC"/>
    <property type="match status" value="1"/>
</dbReference>
<dbReference type="KEGG" id="nta:107761896"/>
<dbReference type="PANTHER" id="PTHR47592">
    <property type="entry name" value="PBF68 PROTEIN"/>
    <property type="match status" value="1"/>
</dbReference>
<organism evidence="4">
    <name type="scientific">Nicotiana tabacum</name>
    <name type="common">Common tobacco</name>
    <dbReference type="NCBI Taxonomy" id="4097"/>
    <lineage>
        <taxon>Eukaryota</taxon>
        <taxon>Viridiplantae</taxon>
        <taxon>Streptophyta</taxon>
        <taxon>Embryophyta</taxon>
        <taxon>Tracheophyta</taxon>
        <taxon>Spermatophyta</taxon>
        <taxon>Magnoliopsida</taxon>
        <taxon>eudicotyledons</taxon>
        <taxon>Gunneridae</taxon>
        <taxon>Pentapetalae</taxon>
        <taxon>asterids</taxon>
        <taxon>lamiids</taxon>
        <taxon>Solanales</taxon>
        <taxon>Solanaceae</taxon>
        <taxon>Nicotianoideae</taxon>
        <taxon>Nicotianeae</taxon>
        <taxon>Nicotiana</taxon>
    </lineage>
</organism>
<dbReference type="PANTHER" id="PTHR47592:SF27">
    <property type="entry name" value="OS08G0421700 PROTEIN"/>
    <property type="match status" value="1"/>
</dbReference>